<dbReference type="CDD" id="cd10336">
    <property type="entry name" value="SLC6sbd_Tyt1-Like"/>
    <property type="match status" value="1"/>
</dbReference>
<evidence type="ECO:0000256" key="3">
    <source>
        <dbReference type="ARBA" id="ARBA00022692"/>
    </source>
</evidence>
<dbReference type="SUPFAM" id="SSF161070">
    <property type="entry name" value="SNF-like"/>
    <property type="match status" value="1"/>
</dbReference>
<keyword evidence="3 6" id="KW-0812">Transmembrane</keyword>
<keyword evidence="5 6" id="KW-0472">Membrane</keyword>
<feature type="transmembrane region" description="Helical" evidence="6">
    <location>
        <begin position="410"/>
        <end position="431"/>
    </location>
</feature>
<evidence type="ECO:0000256" key="1">
    <source>
        <dbReference type="ARBA" id="ARBA00004141"/>
    </source>
</evidence>
<feature type="transmembrane region" description="Helical" evidence="6">
    <location>
        <begin position="12"/>
        <end position="30"/>
    </location>
</feature>
<dbReference type="PANTHER" id="PTHR42948">
    <property type="entry name" value="TRANSPORTER"/>
    <property type="match status" value="1"/>
</dbReference>
<sequence>MGYSERETWSSNLGAILSLIGVAVGLGNVWRFPYMLGKFGGAGFLVVYMLLVVAIGVPGLIIELTIARYARRGPFSAFEKIGCPGGKAMGYLLLVTAVAAVAYYIVVIGWVLWYLILSVSGMMFREGADIGLLFSELTGSLHIQLAMHVTIVVLCMLIIISGIRKGIELASKIMMPIVYVILIGIAIYVLRLPKALDGLAFYLKPVWENVTGFTVLAAMGQVFFSLGLGSTWIFIYGSYMSKTQRTVQSAFYTAIGDTMASFIAGLAILPLVFVFGIDPQSGPPLMFITLPEIFRHLSGGMAISTLFFTALLFAALLSAVPGFEIFVDAMDRFGISRKRAVLIMGLIEVLLGIPSMLSIDILLYNDLFWGSTMLPIASLFSIVAFGWFVNKKIVLDELGLHRESTPWKIMYLWAKIAMPILVIMILAYGWITWFS</sequence>
<feature type="transmembrane region" description="Helical" evidence="6">
    <location>
        <begin position="251"/>
        <end position="277"/>
    </location>
</feature>
<feature type="transmembrane region" description="Helical" evidence="6">
    <location>
        <begin position="341"/>
        <end position="362"/>
    </location>
</feature>
<evidence type="ECO:0000313" key="8">
    <source>
        <dbReference type="EMBL" id="HGQ17803.1"/>
    </source>
</evidence>
<feature type="transmembrane region" description="Helical" evidence="6">
    <location>
        <begin position="141"/>
        <end position="161"/>
    </location>
</feature>
<dbReference type="GO" id="GO:0016020">
    <property type="term" value="C:membrane"/>
    <property type="evidence" value="ECO:0007669"/>
    <property type="project" value="UniProtKB-SubCell"/>
</dbReference>
<proteinExistence type="predicted"/>
<accession>A0A7J3I600</accession>
<keyword evidence="2" id="KW-0813">Transport</keyword>
<evidence type="ECO:0000256" key="5">
    <source>
        <dbReference type="ARBA" id="ARBA00023136"/>
    </source>
</evidence>
<dbReference type="InterPro" id="IPR000175">
    <property type="entry name" value="Na/ntran_symport"/>
</dbReference>
<evidence type="ECO:0000256" key="6">
    <source>
        <dbReference type="SAM" id="Phobius"/>
    </source>
</evidence>
<organism evidence="7">
    <name type="scientific">Ignisphaera aggregans</name>
    <dbReference type="NCBI Taxonomy" id="334771"/>
    <lineage>
        <taxon>Archaea</taxon>
        <taxon>Thermoproteota</taxon>
        <taxon>Thermoprotei</taxon>
        <taxon>Desulfurococcales</taxon>
        <taxon>Desulfurococcaceae</taxon>
        <taxon>Ignisphaera</taxon>
    </lineage>
</organism>
<dbReference type="EMBL" id="DTBZ01000055">
    <property type="protein sequence ID" value="HGQ17803.1"/>
    <property type="molecule type" value="Genomic_DNA"/>
</dbReference>
<name>A0A7J3I600_9CREN</name>
<evidence type="ECO:0000256" key="4">
    <source>
        <dbReference type="ARBA" id="ARBA00022989"/>
    </source>
</evidence>
<reference evidence="7" key="1">
    <citation type="journal article" date="2020" name="mSystems">
        <title>Genome- and Community-Level Interaction Insights into Carbon Utilization and Element Cycling Functions of Hydrothermarchaeota in Hydrothermal Sediment.</title>
        <authorList>
            <person name="Zhou Z."/>
            <person name="Liu Y."/>
            <person name="Xu W."/>
            <person name="Pan J."/>
            <person name="Luo Z.H."/>
            <person name="Li M."/>
        </authorList>
    </citation>
    <scope>NUCLEOTIDE SEQUENCE [LARGE SCALE GENOMIC DNA]</scope>
    <source>
        <strain evidence="7">SpSt-618</strain>
        <strain evidence="8">SpSt-657</strain>
    </source>
</reference>
<keyword evidence="4 6" id="KW-1133">Transmembrane helix</keyword>
<dbReference type="PRINTS" id="PR00176">
    <property type="entry name" value="NANEUSMPORT"/>
</dbReference>
<evidence type="ECO:0000256" key="2">
    <source>
        <dbReference type="ARBA" id="ARBA00022448"/>
    </source>
</evidence>
<feature type="transmembrane region" description="Helical" evidence="6">
    <location>
        <begin position="297"/>
        <end position="320"/>
    </location>
</feature>
<dbReference type="PROSITE" id="PS50267">
    <property type="entry name" value="NA_NEUROTRAN_SYMP_3"/>
    <property type="match status" value="1"/>
</dbReference>
<comment type="caution">
    <text evidence="7">The sequence shown here is derived from an EMBL/GenBank/DDBJ whole genome shotgun (WGS) entry which is preliminary data.</text>
</comment>
<feature type="transmembrane region" description="Helical" evidence="6">
    <location>
        <begin position="368"/>
        <end position="389"/>
    </location>
</feature>
<evidence type="ECO:0000313" key="7">
    <source>
        <dbReference type="EMBL" id="HGN36194.1"/>
    </source>
</evidence>
<dbReference type="InterPro" id="IPR037272">
    <property type="entry name" value="SNS_sf"/>
</dbReference>
<dbReference type="AlphaFoldDB" id="A0A7J3I600"/>
<dbReference type="InterPro" id="IPR047218">
    <property type="entry name" value="YocR/YhdH-like"/>
</dbReference>
<feature type="transmembrane region" description="Helical" evidence="6">
    <location>
        <begin position="91"/>
        <end position="116"/>
    </location>
</feature>
<feature type="transmembrane region" description="Helical" evidence="6">
    <location>
        <begin position="210"/>
        <end position="239"/>
    </location>
</feature>
<dbReference type="NCBIfam" id="NF037979">
    <property type="entry name" value="Na_transp"/>
    <property type="match status" value="1"/>
</dbReference>
<dbReference type="PANTHER" id="PTHR42948:SF1">
    <property type="entry name" value="TRANSPORTER"/>
    <property type="match status" value="1"/>
</dbReference>
<dbReference type="EMBL" id="DTAI01000046">
    <property type="protein sequence ID" value="HGN36194.1"/>
    <property type="molecule type" value="Genomic_DNA"/>
</dbReference>
<dbReference type="Pfam" id="PF00209">
    <property type="entry name" value="SNF"/>
    <property type="match status" value="2"/>
</dbReference>
<gene>
    <name evidence="7" type="ORF">ENT87_01395</name>
    <name evidence="8" type="ORF">ENU30_02315</name>
</gene>
<feature type="transmembrane region" description="Helical" evidence="6">
    <location>
        <begin position="173"/>
        <end position="190"/>
    </location>
</feature>
<comment type="subcellular location">
    <subcellularLocation>
        <location evidence="1">Membrane</location>
        <topology evidence="1">Multi-pass membrane protein</topology>
    </subcellularLocation>
</comment>
<feature type="transmembrane region" description="Helical" evidence="6">
    <location>
        <begin position="42"/>
        <end position="70"/>
    </location>
</feature>
<protein>
    <submittedName>
        <fullName evidence="7">Sodium-dependent transporter</fullName>
    </submittedName>
</protein>